<accession>A0A166XUF6</accession>
<keyword evidence="7" id="KW-0812">Transmembrane</keyword>
<evidence type="ECO:0000256" key="5">
    <source>
        <dbReference type="ARBA" id="ARBA00022777"/>
    </source>
</evidence>
<keyword evidence="7" id="KW-0472">Membrane</keyword>
<evidence type="ECO:0000256" key="2">
    <source>
        <dbReference type="ARBA" id="ARBA00012438"/>
    </source>
</evidence>
<dbReference type="PANTHER" id="PTHR43711">
    <property type="entry name" value="TWO-COMPONENT HISTIDINE KINASE"/>
    <property type="match status" value="1"/>
</dbReference>
<dbReference type="Pfam" id="PF00512">
    <property type="entry name" value="HisKA"/>
    <property type="match status" value="1"/>
</dbReference>
<sequence>MKLRDLLLITSFPLVVIGPILVGVIAYQFVKESTYDKLQLVNDIHTKDFVELHVKARHEVLLRNKMDQLSNYVAAYQDEIIAEINIESNVYKGSFIIFDKENDAYLYNKNYFIHIDDKDLESSFSGLNAGLNLIKLNGERYIYSQYSFSPWNWHIYGLYPLEEASELLKEVAFAVFMVCGFILVLMFFVTSLLYRSFVIKPLSEINQFSERLSILELEGKLRIKYPTEFRVLSKHLDIMRLKLTENIGRIEKANEELSQFSYRTSHDLKSPLTSSKKLTEFILLDIESGDIEEAKSNVLRVQSQVTKLESLVDDVLSLTKIDLLNDEEAEFDIKELVAEITDKRRTFFDEDGSTFLVNIDVVNPIIRGHKIRYQQIIENLVSNGFKYKDKHKEKPFVKLSIVCDGELLTINVEDNGVGIPKQYHDDLYQMFKRFHPNLASGSGLGLAIVKKHVEKMQGSISFDTSTEGSYFCIEIKRK</sequence>
<dbReference type="InterPro" id="IPR036890">
    <property type="entry name" value="HATPase_C_sf"/>
</dbReference>
<comment type="caution">
    <text evidence="9">The sequence shown here is derived from an EMBL/GenBank/DDBJ whole genome shotgun (WGS) entry which is preliminary data.</text>
</comment>
<keyword evidence="3" id="KW-0597">Phosphoprotein</keyword>
<evidence type="ECO:0000256" key="3">
    <source>
        <dbReference type="ARBA" id="ARBA00022553"/>
    </source>
</evidence>
<dbReference type="EMBL" id="AUYB01000092">
    <property type="protein sequence ID" value="KZN40918.1"/>
    <property type="molecule type" value="Genomic_DNA"/>
</dbReference>
<dbReference type="CDD" id="cd00082">
    <property type="entry name" value="HisKA"/>
    <property type="match status" value="1"/>
</dbReference>
<dbReference type="SMART" id="SM00387">
    <property type="entry name" value="HATPase_c"/>
    <property type="match status" value="1"/>
</dbReference>
<dbReference type="AlphaFoldDB" id="A0A166XUF6"/>
<feature type="domain" description="Histidine kinase" evidence="8">
    <location>
        <begin position="263"/>
        <end position="478"/>
    </location>
</feature>
<keyword evidence="4" id="KW-0808">Transferase</keyword>
<gene>
    <name evidence="9" type="ORF">N475_00660</name>
</gene>
<evidence type="ECO:0000313" key="9">
    <source>
        <dbReference type="EMBL" id="KZN40918.1"/>
    </source>
</evidence>
<organism evidence="9 10">
    <name type="scientific">Pseudoalteromonas luteoviolacea DSM 6061</name>
    <dbReference type="NCBI Taxonomy" id="1365250"/>
    <lineage>
        <taxon>Bacteria</taxon>
        <taxon>Pseudomonadati</taxon>
        <taxon>Pseudomonadota</taxon>
        <taxon>Gammaproteobacteria</taxon>
        <taxon>Alteromonadales</taxon>
        <taxon>Pseudoalteromonadaceae</taxon>
        <taxon>Pseudoalteromonas</taxon>
    </lineage>
</organism>
<dbReference type="InterPro" id="IPR036097">
    <property type="entry name" value="HisK_dim/P_sf"/>
</dbReference>
<dbReference type="Pfam" id="PF02518">
    <property type="entry name" value="HATPase_c"/>
    <property type="match status" value="1"/>
</dbReference>
<dbReference type="SUPFAM" id="SSF47384">
    <property type="entry name" value="Homodimeric domain of signal transducing histidine kinase"/>
    <property type="match status" value="1"/>
</dbReference>
<keyword evidence="7" id="KW-1133">Transmembrane helix</keyword>
<dbReference type="InterPro" id="IPR004358">
    <property type="entry name" value="Sig_transdc_His_kin-like_C"/>
</dbReference>
<name>A0A166XUF6_9GAMM</name>
<evidence type="ECO:0000259" key="8">
    <source>
        <dbReference type="PROSITE" id="PS50109"/>
    </source>
</evidence>
<keyword evidence="10" id="KW-1185">Reference proteome</keyword>
<keyword evidence="6" id="KW-0902">Two-component regulatory system</keyword>
<dbReference type="PATRIC" id="fig|1365250.3.peg.1280"/>
<dbReference type="SUPFAM" id="SSF55874">
    <property type="entry name" value="ATPase domain of HSP90 chaperone/DNA topoisomerase II/histidine kinase"/>
    <property type="match status" value="1"/>
</dbReference>
<dbReference type="EC" id="2.7.13.3" evidence="2"/>
<dbReference type="InterPro" id="IPR005467">
    <property type="entry name" value="His_kinase_dom"/>
</dbReference>
<evidence type="ECO:0000256" key="6">
    <source>
        <dbReference type="ARBA" id="ARBA00023012"/>
    </source>
</evidence>
<dbReference type="Proteomes" id="UP000076643">
    <property type="component" value="Unassembled WGS sequence"/>
</dbReference>
<dbReference type="InterPro" id="IPR050736">
    <property type="entry name" value="Sensor_HK_Regulatory"/>
</dbReference>
<feature type="transmembrane region" description="Helical" evidence="7">
    <location>
        <begin position="6"/>
        <end position="30"/>
    </location>
</feature>
<feature type="transmembrane region" description="Helical" evidence="7">
    <location>
        <begin position="171"/>
        <end position="194"/>
    </location>
</feature>
<dbReference type="InterPro" id="IPR003661">
    <property type="entry name" value="HisK_dim/P_dom"/>
</dbReference>
<dbReference type="InterPro" id="IPR003594">
    <property type="entry name" value="HATPase_dom"/>
</dbReference>
<evidence type="ECO:0000256" key="7">
    <source>
        <dbReference type="SAM" id="Phobius"/>
    </source>
</evidence>
<keyword evidence="5" id="KW-0418">Kinase</keyword>
<dbReference type="CDD" id="cd00075">
    <property type="entry name" value="HATPase"/>
    <property type="match status" value="1"/>
</dbReference>
<evidence type="ECO:0000256" key="1">
    <source>
        <dbReference type="ARBA" id="ARBA00000085"/>
    </source>
</evidence>
<dbReference type="PANTHER" id="PTHR43711:SF31">
    <property type="entry name" value="HISTIDINE KINASE"/>
    <property type="match status" value="1"/>
</dbReference>
<dbReference type="Gene3D" id="6.10.340.10">
    <property type="match status" value="1"/>
</dbReference>
<dbReference type="Gene3D" id="1.10.287.130">
    <property type="match status" value="1"/>
</dbReference>
<dbReference type="SMART" id="SM00388">
    <property type="entry name" value="HisKA"/>
    <property type="match status" value="1"/>
</dbReference>
<comment type="catalytic activity">
    <reaction evidence="1">
        <text>ATP + protein L-histidine = ADP + protein N-phospho-L-histidine.</text>
        <dbReference type="EC" id="2.7.13.3"/>
    </reaction>
</comment>
<evidence type="ECO:0000313" key="10">
    <source>
        <dbReference type="Proteomes" id="UP000076643"/>
    </source>
</evidence>
<proteinExistence type="predicted"/>
<protein>
    <recommendedName>
        <fullName evidence="2">histidine kinase</fullName>
        <ecNumber evidence="2">2.7.13.3</ecNumber>
    </recommendedName>
</protein>
<dbReference type="Gene3D" id="3.30.565.10">
    <property type="entry name" value="Histidine kinase-like ATPase, C-terminal domain"/>
    <property type="match status" value="1"/>
</dbReference>
<reference evidence="9 10" key="1">
    <citation type="submission" date="2013-07" db="EMBL/GenBank/DDBJ databases">
        <title>Comparative Genomic and Metabolomic Analysis of Twelve Strains of Pseudoalteromonas luteoviolacea.</title>
        <authorList>
            <person name="Vynne N.G."/>
            <person name="Mansson M."/>
            <person name="Gram L."/>
        </authorList>
    </citation>
    <scope>NUCLEOTIDE SEQUENCE [LARGE SCALE GENOMIC DNA]</scope>
    <source>
        <strain evidence="9 10">DSM 6061</strain>
    </source>
</reference>
<evidence type="ECO:0000256" key="4">
    <source>
        <dbReference type="ARBA" id="ARBA00022679"/>
    </source>
</evidence>
<dbReference type="PROSITE" id="PS50109">
    <property type="entry name" value="HIS_KIN"/>
    <property type="match status" value="1"/>
</dbReference>
<dbReference type="GO" id="GO:0000155">
    <property type="term" value="F:phosphorelay sensor kinase activity"/>
    <property type="evidence" value="ECO:0007669"/>
    <property type="project" value="InterPro"/>
</dbReference>
<dbReference type="PRINTS" id="PR00344">
    <property type="entry name" value="BCTRLSENSOR"/>
</dbReference>